<feature type="signal peptide" evidence="2">
    <location>
        <begin position="1"/>
        <end position="21"/>
    </location>
</feature>
<keyword evidence="2" id="KW-0732">Signal</keyword>
<evidence type="ECO:0000256" key="1">
    <source>
        <dbReference type="SAM" id="MobiDB-lite"/>
    </source>
</evidence>
<reference evidence="3" key="1">
    <citation type="submission" date="2021-01" db="EMBL/GenBank/DDBJ databases">
        <title>A chromosome-scale assembly of European eel, Anguilla anguilla.</title>
        <authorList>
            <person name="Henkel C."/>
            <person name="Jong-Raadsen S.A."/>
            <person name="Dufour S."/>
            <person name="Weltzien F.-A."/>
            <person name="Palstra A.P."/>
            <person name="Pelster B."/>
            <person name="Spaink H.P."/>
            <person name="Van Den Thillart G.E."/>
            <person name="Jansen H."/>
            <person name="Zahm M."/>
            <person name="Klopp C."/>
            <person name="Cedric C."/>
            <person name="Louis A."/>
            <person name="Berthelot C."/>
            <person name="Parey E."/>
            <person name="Roest Crollius H."/>
            <person name="Montfort J."/>
            <person name="Robinson-Rechavi M."/>
            <person name="Bucao C."/>
            <person name="Bouchez O."/>
            <person name="Gislard M."/>
            <person name="Lluch J."/>
            <person name="Milhes M."/>
            <person name="Lampietro C."/>
            <person name="Lopez Roques C."/>
            <person name="Donnadieu C."/>
            <person name="Braasch I."/>
            <person name="Desvignes T."/>
            <person name="Postlethwait J."/>
            <person name="Bobe J."/>
            <person name="Guiguen Y."/>
            <person name="Dirks R."/>
        </authorList>
    </citation>
    <scope>NUCLEOTIDE SEQUENCE</scope>
    <source>
        <strain evidence="3">Tag_6206</strain>
        <tissue evidence="3">Liver</tissue>
    </source>
</reference>
<dbReference type="AlphaFoldDB" id="A0A9D3MN05"/>
<dbReference type="Proteomes" id="UP001044222">
    <property type="component" value="Unassembled WGS sequence"/>
</dbReference>
<evidence type="ECO:0000313" key="4">
    <source>
        <dbReference type="Proteomes" id="UP001044222"/>
    </source>
</evidence>
<evidence type="ECO:0000313" key="3">
    <source>
        <dbReference type="EMBL" id="KAG5851866.1"/>
    </source>
</evidence>
<keyword evidence="4" id="KW-1185">Reference proteome</keyword>
<feature type="chain" id="PRO_5039675221" evidence="2">
    <location>
        <begin position="22"/>
        <end position="139"/>
    </location>
</feature>
<feature type="region of interest" description="Disordered" evidence="1">
    <location>
        <begin position="110"/>
        <end position="129"/>
    </location>
</feature>
<proteinExistence type="predicted"/>
<organism evidence="3 4">
    <name type="scientific">Anguilla anguilla</name>
    <name type="common">European freshwater eel</name>
    <name type="synonym">Muraena anguilla</name>
    <dbReference type="NCBI Taxonomy" id="7936"/>
    <lineage>
        <taxon>Eukaryota</taxon>
        <taxon>Metazoa</taxon>
        <taxon>Chordata</taxon>
        <taxon>Craniata</taxon>
        <taxon>Vertebrata</taxon>
        <taxon>Euteleostomi</taxon>
        <taxon>Actinopterygii</taxon>
        <taxon>Neopterygii</taxon>
        <taxon>Teleostei</taxon>
        <taxon>Anguilliformes</taxon>
        <taxon>Anguillidae</taxon>
        <taxon>Anguilla</taxon>
    </lineage>
</organism>
<dbReference type="EMBL" id="JAFIRN010000003">
    <property type="protein sequence ID" value="KAG5851866.1"/>
    <property type="molecule type" value="Genomic_DNA"/>
</dbReference>
<name>A0A9D3MN05_ANGAN</name>
<protein>
    <submittedName>
        <fullName evidence="3">Uncharacterized protein</fullName>
    </submittedName>
</protein>
<accession>A0A9D3MN05</accession>
<evidence type="ECO:0000256" key="2">
    <source>
        <dbReference type="SAM" id="SignalP"/>
    </source>
</evidence>
<feature type="compositionally biased region" description="Basic and acidic residues" evidence="1">
    <location>
        <begin position="114"/>
        <end position="129"/>
    </location>
</feature>
<comment type="caution">
    <text evidence="3">The sequence shown here is derived from an EMBL/GenBank/DDBJ whole genome shotgun (WGS) entry which is preliminary data.</text>
</comment>
<gene>
    <name evidence="3" type="ORF">ANANG_G00056370</name>
</gene>
<sequence>MLSCALLYLLAVVCTARRTHALPLYTGTNLVPQEDVNQLLEVEMEERGNAEAGDQRVVKDMSPYLLQLERDRDNWTKDVKDPSQQEKMSNMVDYIKTAVLKMAAADNLRSQGLRRSDGSPKTNKRGENFELHLPIALAK</sequence>